<dbReference type="RefSeq" id="WP_380117390.1">
    <property type="nucleotide sequence ID" value="NZ_JBHSIU010000028.1"/>
</dbReference>
<name>A0ABV9VXJ6_9ACTN</name>
<keyword evidence="2" id="KW-0540">Nuclease</keyword>
<comment type="caution">
    <text evidence="2">The sequence shown here is derived from an EMBL/GenBank/DDBJ whole genome shotgun (WGS) entry which is preliminary data.</text>
</comment>
<gene>
    <name evidence="2" type="ORF">ACFPIJ_23845</name>
</gene>
<sequence length="330" mass="36353">MRTAQTYVDLGLAEARAQWLSIEARTLVAGRRQAVFEPVETLLCLAASLVVDHRRYGGSSNHRAEEPVPTLARLFRRPNSSILAKMANLYGTRSNGGRGEIEAATILLSDSDRLANIYRIIFAAARETGISELRLPDFIDAEDEADGFTLLGQDELDQTVMENEISAATATADRFSLDSRLTERVLAAVMRVGQHRFAAAVLRNQGHRCAFCGLAVKSKETRARRMLIASHIKPWKDSAPGERLDVSNGLAACPTHDVGFDTGLLTVDLDLRIHVAPELRDFAKVDPATRAAFGSPPLFDRLQLSDNAARPGQTYLTWHHNYVYQADLDA</sequence>
<evidence type="ECO:0000313" key="3">
    <source>
        <dbReference type="Proteomes" id="UP001595912"/>
    </source>
</evidence>
<proteinExistence type="predicted"/>
<keyword evidence="2" id="KW-0378">Hydrolase</keyword>
<dbReference type="GO" id="GO:0004519">
    <property type="term" value="F:endonuclease activity"/>
    <property type="evidence" value="ECO:0007669"/>
    <property type="project" value="UniProtKB-KW"/>
</dbReference>
<reference evidence="3" key="1">
    <citation type="journal article" date="2019" name="Int. J. Syst. Evol. Microbiol.">
        <title>The Global Catalogue of Microorganisms (GCM) 10K type strain sequencing project: providing services to taxonomists for standard genome sequencing and annotation.</title>
        <authorList>
            <consortium name="The Broad Institute Genomics Platform"/>
            <consortium name="The Broad Institute Genome Sequencing Center for Infectious Disease"/>
            <person name="Wu L."/>
            <person name="Ma J."/>
        </authorList>
    </citation>
    <scope>NUCLEOTIDE SEQUENCE [LARGE SCALE GENOMIC DNA]</scope>
    <source>
        <strain evidence="3">CGMCC 4.7152</strain>
    </source>
</reference>
<dbReference type="EMBL" id="JBHSIU010000028">
    <property type="protein sequence ID" value="MFC5000859.1"/>
    <property type="molecule type" value="Genomic_DNA"/>
</dbReference>
<dbReference type="Proteomes" id="UP001595912">
    <property type="component" value="Unassembled WGS sequence"/>
</dbReference>
<accession>A0ABV9VXJ6</accession>
<dbReference type="InterPro" id="IPR003615">
    <property type="entry name" value="HNH_nuc"/>
</dbReference>
<organism evidence="2 3">
    <name type="scientific">Dactylosporangium cerinum</name>
    <dbReference type="NCBI Taxonomy" id="1434730"/>
    <lineage>
        <taxon>Bacteria</taxon>
        <taxon>Bacillati</taxon>
        <taxon>Actinomycetota</taxon>
        <taxon>Actinomycetes</taxon>
        <taxon>Micromonosporales</taxon>
        <taxon>Micromonosporaceae</taxon>
        <taxon>Dactylosporangium</taxon>
    </lineage>
</organism>
<feature type="domain" description="HNH nuclease" evidence="1">
    <location>
        <begin position="209"/>
        <end position="268"/>
    </location>
</feature>
<protein>
    <submittedName>
        <fullName evidence="2">HNH endonuclease</fullName>
    </submittedName>
</protein>
<keyword evidence="2" id="KW-0255">Endonuclease</keyword>
<evidence type="ECO:0000313" key="2">
    <source>
        <dbReference type="EMBL" id="MFC5000859.1"/>
    </source>
</evidence>
<keyword evidence="3" id="KW-1185">Reference proteome</keyword>
<evidence type="ECO:0000259" key="1">
    <source>
        <dbReference type="Pfam" id="PF13391"/>
    </source>
</evidence>
<dbReference type="Pfam" id="PF13391">
    <property type="entry name" value="HNH_2"/>
    <property type="match status" value="1"/>
</dbReference>